<keyword evidence="2" id="KW-0472">Membrane</keyword>
<evidence type="ECO:0000313" key="3">
    <source>
        <dbReference type="EMBL" id="ETO31859.1"/>
    </source>
</evidence>
<accession>X6P1A6</accession>
<keyword evidence="2" id="KW-1133">Transmembrane helix</keyword>
<dbReference type="AlphaFoldDB" id="X6P1A6"/>
<evidence type="ECO:0000313" key="4">
    <source>
        <dbReference type="Proteomes" id="UP000023152"/>
    </source>
</evidence>
<name>X6P1A6_RETFI</name>
<organism evidence="3 4">
    <name type="scientific">Reticulomyxa filosa</name>
    <dbReference type="NCBI Taxonomy" id="46433"/>
    <lineage>
        <taxon>Eukaryota</taxon>
        <taxon>Sar</taxon>
        <taxon>Rhizaria</taxon>
        <taxon>Retaria</taxon>
        <taxon>Foraminifera</taxon>
        <taxon>Monothalamids</taxon>
        <taxon>Reticulomyxidae</taxon>
        <taxon>Reticulomyxa</taxon>
    </lineage>
</organism>
<keyword evidence="4" id="KW-1185">Reference proteome</keyword>
<evidence type="ECO:0000256" key="2">
    <source>
        <dbReference type="SAM" id="Phobius"/>
    </source>
</evidence>
<sequence length="287" mass="34276">MRWWTQYRSPRKNNNNNNNNNNNSLPKEEETCYDDQPQYTTVNNNASQFKHPRQPPQLIQAIKKPKEKEKERKRKEKKKVDEMEPLFEQEESHIRDGMTSISNSRRRRIRRQSCAGQERNQIFLHSNATAIIPILKPNPRCKAFEKSQTPKFETSSAAFHNPFFYLFICLFVRLFVFFVPLFKFSIHLCYIIFFLLPPPSFFFFKHNFVVAKKKKKKNERVYRLRNEENFEAGKCVCGNDFFFFLVCLFLKKFTFNFAFFCVCIALFGFETKARNNVMEGSKKKKKG</sequence>
<feature type="region of interest" description="Disordered" evidence="1">
    <location>
        <begin position="1"/>
        <end position="81"/>
    </location>
</feature>
<feature type="transmembrane region" description="Helical" evidence="2">
    <location>
        <begin position="257"/>
        <end position="275"/>
    </location>
</feature>
<evidence type="ECO:0000256" key="1">
    <source>
        <dbReference type="SAM" id="MobiDB-lite"/>
    </source>
</evidence>
<comment type="caution">
    <text evidence="3">The sequence shown here is derived from an EMBL/GenBank/DDBJ whole genome shotgun (WGS) entry which is preliminary data.</text>
</comment>
<dbReference type="Proteomes" id="UP000023152">
    <property type="component" value="Unassembled WGS sequence"/>
</dbReference>
<dbReference type="EMBL" id="ASPP01004644">
    <property type="protein sequence ID" value="ETO31859.1"/>
    <property type="molecule type" value="Genomic_DNA"/>
</dbReference>
<protein>
    <submittedName>
        <fullName evidence="3">PHD zinc finger-containing protein</fullName>
    </submittedName>
</protein>
<gene>
    <name evidence="3" type="ORF">RFI_05253</name>
</gene>
<keyword evidence="2" id="KW-0812">Transmembrane</keyword>
<feature type="compositionally biased region" description="Low complexity" evidence="1">
    <location>
        <begin position="13"/>
        <end position="23"/>
    </location>
</feature>
<proteinExistence type="predicted"/>
<reference evidence="3 4" key="1">
    <citation type="journal article" date="2013" name="Curr. Biol.">
        <title>The Genome of the Foraminiferan Reticulomyxa filosa.</title>
        <authorList>
            <person name="Glockner G."/>
            <person name="Hulsmann N."/>
            <person name="Schleicher M."/>
            <person name="Noegel A.A."/>
            <person name="Eichinger L."/>
            <person name="Gallinger C."/>
            <person name="Pawlowski J."/>
            <person name="Sierra R."/>
            <person name="Euteneuer U."/>
            <person name="Pillet L."/>
            <person name="Moustafa A."/>
            <person name="Platzer M."/>
            <person name="Groth M."/>
            <person name="Szafranski K."/>
            <person name="Schliwa M."/>
        </authorList>
    </citation>
    <scope>NUCLEOTIDE SEQUENCE [LARGE SCALE GENOMIC DNA]</scope>
</reference>
<feature type="compositionally biased region" description="Polar residues" evidence="1">
    <location>
        <begin position="37"/>
        <end position="48"/>
    </location>
</feature>